<evidence type="ECO:0000256" key="1">
    <source>
        <dbReference type="SAM" id="Phobius"/>
    </source>
</evidence>
<gene>
    <name evidence="2" type="primary">101891918</name>
    <name evidence="4" type="synonym">LOC101891918</name>
</gene>
<evidence type="ECO:0000313" key="4">
    <source>
        <dbReference type="RefSeq" id="XP_005179896.1"/>
    </source>
</evidence>
<keyword evidence="1" id="KW-1133">Transmembrane helix</keyword>
<sequence length="111" mass="12195">MEVRRVDCTLPTYDQSCGAPPKPLCSSFLNDALKDPILIFITIAVVIGSFCLLSGLFLLCLVSKTIQDETSEAILLIGIGFFISSVACVSWKLTTRRQIAHFIEAIKEETV</sequence>
<feature type="transmembrane region" description="Helical" evidence="1">
    <location>
        <begin position="73"/>
        <end position="93"/>
    </location>
</feature>
<dbReference type="eggNOG" id="ENOG502TCUX">
    <property type="taxonomic scope" value="Eukaryota"/>
</dbReference>
<dbReference type="KEGG" id="mde:101891918"/>
<dbReference type="VEuPathDB" id="VectorBase:MDOA013840"/>
<keyword evidence="1" id="KW-0472">Membrane</keyword>
<dbReference type="RefSeq" id="XP_005179896.1">
    <property type="nucleotide sequence ID" value="XM_005179839.3"/>
</dbReference>
<evidence type="ECO:0000313" key="3">
    <source>
        <dbReference type="Proteomes" id="UP001652621"/>
    </source>
</evidence>
<dbReference type="VEuPathDB" id="VectorBase:MDOMA2_011365"/>
<reference evidence="2" key="1">
    <citation type="submission" date="2020-05" db="UniProtKB">
        <authorList>
            <consortium name="EnsemblMetazoa"/>
        </authorList>
    </citation>
    <scope>IDENTIFICATION</scope>
    <source>
        <strain evidence="2">Aabys</strain>
    </source>
</reference>
<proteinExistence type="predicted"/>
<dbReference type="AlphaFoldDB" id="A0A1I8NCP6"/>
<dbReference type="EnsemblMetazoa" id="MDOA013840-RA">
    <property type="protein sequence ID" value="MDOA013840-PA"/>
    <property type="gene ID" value="MDOA013840"/>
</dbReference>
<organism evidence="2">
    <name type="scientific">Musca domestica</name>
    <name type="common">House fly</name>
    <dbReference type="NCBI Taxonomy" id="7370"/>
    <lineage>
        <taxon>Eukaryota</taxon>
        <taxon>Metazoa</taxon>
        <taxon>Ecdysozoa</taxon>
        <taxon>Arthropoda</taxon>
        <taxon>Hexapoda</taxon>
        <taxon>Insecta</taxon>
        <taxon>Pterygota</taxon>
        <taxon>Neoptera</taxon>
        <taxon>Endopterygota</taxon>
        <taxon>Diptera</taxon>
        <taxon>Brachycera</taxon>
        <taxon>Muscomorpha</taxon>
        <taxon>Muscoidea</taxon>
        <taxon>Muscidae</taxon>
        <taxon>Musca</taxon>
    </lineage>
</organism>
<dbReference type="GeneID" id="101891918"/>
<accession>A0A1I8NCP6</accession>
<keyword evidence="1" id="KW-0812">Transmembrane</keyword>
<dbReference type="Proteomes" id="UP001652621">
    <property type="component" value="Unplaced"/>
</dbReference>
<name>A0A1I8NCP6_MUSDO</name>
<keyword evidence="3" id="KW-1185">Reference proteome</keyword>
<dbReference type="OrthoDB" id="7994945at2759"/>
<reference evidence="4" key="2">
    <citation type="submission" date="2025-04" db="UniProtKB">
        <authorList>
            <consortium name="RefSeq"/>
        </authorList>
    </citation>
    <scope>IDENTIFICATION</scope>
    <source>
        <strain evidence="4">Aabys</strain>
    </source>
</reference>
<protein>
    <submittedName>
        <fullName evidence="4">Uncharacterized protein LOC101891918</fullName>
    </submittedName>
</protein>
<feature type="transmembrane region" description="Helical" evidence="1">
    <location>
        <begin position="37"/>
        <end position="61"/>
    </location>
</feature>
<evidence type="ECO:0000313" key="2">
    <source>
        <dbReference type="EnsemblMetazoa" id="MDOA013840-PA"/>
    </source>
</evidence>